<reference evidence="1 2" key="1">
    <citation type="submission" date="2015-10" db="EMBL/GenBank/DDBJ databases">
        <title>Genome sequencing of Penicillium freii.</title>
        <authorList>
            <person name="Nguyen H.D."/>
            <person name="Visagie C.M."/>
            <person name="Seifert K.A."/>
        </authorList>
    </citation>
    <scope>NUCLEOTIDE SEQUENCE [LARGE SCALE GENOMIC DNA]</scope>
    <source>
        <strain evidence="1 2">DAOM 242723</strain>
    </source>
</reference>
<dbReference type="EMBL" id="LLXE01000019">
    <property type="protein sequence ID" value="KUM65823.1"/>
    <property type="molecule type" value="Genomic_DNA"/>
</dbReference>
<protein>
    <submittedName>
        <fullName evidence="1">Uncharacterized protein</fullName>
    </submittedName>
</protein>
<gene>
    <name evidence="1" type="ORF">ACN42_g1233</name>
</gene>
<comment type="caution">
    <text evidence="1">The sequence shown here is derived from an EMBL/GenBank/DDBJ whole genome shotgun (WGS) entry which is preliminary data.</text>
</comment>
<organism evidence="1 2">
    <name type="scientific">Penicillium freii</name>
    <dbReference type="NCBI Taxonomy" id="48697"/>
    <lineage>
        <taxon>Eukaryota</taxon>
        <taxon>Fungi</taxon>
        <taxon>Dikarya</taxon>
        <taxon>Ascomycota</taxon>
        <taxon>Pezizomycotina</taxon>
        <taxon>Eurotiomycetes</taxon>
        <taxon>Eurotiomycetidae</taxon>
        <taxon>Eurotiales</taxon>
        <taxon>Aspergillaceae</taxon>
        <taxon>Penicillium</taxon>
    </lineage>
</organism>
<sequence length="93" mass="10373">MAPWLLNRNAGTVNRFMGGLVPIYTVNVTLDSYEPLAGSKPPKKWTVYAQDNQVYFEGNAYCDDPIIALSETVGKSTITTPREQVRLPNNIQL</sequence>
<evidence type="ECO:0000313" key="2">
    <source>
        <dbReference type="Proteomes" id="UP000055045"/>
    </source>
</evidence>
<accession>A0A117NRM2</accession>
<proteinExistence type="predicted"/>
<dbReference type="AlphaFoldDB" id="A0A117NRM2"/>
<name>A0A117NRM2_PENFR</name>
<dbReference type="Proteomes" id="UP000055045">
    <property type="component" value="Unassembled WGS sequence"/>
</dbReference>
<keyword evidence="2" id="KW-1185">Reference proteome</keyword>
<evidence type="ECO:0000313" key="1">
    <source>
        <dbReference type="EMBL" id="KUM65823.1"/>
    </source>
</evidence>